<dbReference type="SMART" id="SM00044">
    <property type="entry name" value="CYCc"/>
    <property type="match status" value="1"/>
</dbReference>
<evidence type="ECO:0000256" key="1">
    <source>
        <dbReference type="SAM" id="Phobius"/>
    </source>
</evidence>
<dbReference type="AlphaFoldDB" id="A0A2U2DR23"/>
<dbReference type="RefSeq" id="WP_109458843.1">
    <property type="nucleotide sequence ID" value="NZ_QFBC01000005.1"/>
</dbReference>
<feature type="transmembrane region" description="Helical" evidence="1">
    <location>
        <begin position="301"/>
        <end position="322"/>
    </location>
</feature>
<dbReference type="Proteomes" id="UP000245252">
    <property type="component" value="Unassembled WGS sequence"/>
</dbReference>
<evidence type="ECO:0000313" key="3">
    <source>
        <dbReference type="EMBL" id="PWE55765.1"/>
    </source>
</evidence>
<dbReference type="Gene3D" id="3.30.70.1230">
    <property type="entry name" value="Nucleotide cyclase"/>
    <property type="match status" value="1"/>
</dbReference>
<dbReference type="InterPro" id="IPR050697">
    <property type="entry name" value="Adenylyl/Guanylyl_Cyclase_3/4"/>
</dbReference>
<dbReference type="PANTHER" id="PTHR43081:SF1">
    <property type="entry name" value="ADENYLATE CYCLASE, TERMINAL-DIFFERENTIATION SPECIFIC"/>
    <property type="match status" value="1"/>
</dbReference>
<feature type="transmembrane region" description="Helical" evidence="1">
    <location>
        <begin position="327"/>
        <end position="348"/>
    </location>
</feature>
<dbReference type="GO" id="GO:0006171">
    <property type="term" value="P:cAMP biosynthetic process"/>
    <property type="evidence" value="ECO:0007669"/>
    <property type="project" value="TreeGrafter"/>
</dbReference>
<dbReference type="OrthoDB" id="9789782at2"/>
<comment type="caution">
    <text evidence="3">The sequence shown here is derived from an EMBL/GenBank/DDBJ whole genome shotgun (WGS) entry which is preliminary data.</text>
</comment>
<keyword evidence="4" id="KW-1185">Reference proteome</keyword>
<dbReference type="GO" id="GO:0004016">
    <property type="term" value="F:adenylate cyclase activity"/>
    <property type="evidence" value="ECO:0007669"/>
    <property type="project" value="UniProtKB-ARBA"/>
</dbReference>
<protein>
    <submittedName>
        <fullName evidence="3">Adenylate/guanylate cyclase domain-containing protein</fullName>
    </submittedName>
</protein>
<dbReference type="CDD" id="cd07302">
    <property type="entry name" value="CHD"/>
    <property type="match status" value="1"/>
</dbReference>
<sequence>MVSIFRAAGRAAPTPGTRRRYRLIELAVLFVATVAIVSALTFTSPWSLIELRSYDYLTTLDNPPLPEKGPVIVAIDEPSLAEIQHQWPWPRALHARLIDQLRAAGAKAIGLDIIFSEPAAAPENDDALQAALGPDVVLAGDETLITTPQADQLVRTEPLPRFIDAGARVGIASVGLDGDGVLRAMPHYDDSFAAETARAAGFSVPQPGGNSMMQSFGPARTYPTVSYYQGLDPEGFLPPGYFRDRIVLVGLSLQTAPDVKAGAPDTFATPFTVHTGRLTAGVEVQATILDNLVNGLSIRHAGMTVTLLLVLFGALAGSLAVYRDSNWWTAVAGALVVALFVFGSYAAIRFGQVFASPVGPSVAFLMVVVGQAGFDYAAERRSRKQIIRAFSQYLSPAMVERLAGDPTQLKLGGDTRTLSILFCDVRGFTTIAERMKNDPQQLTTLINRLLTPLSEEILACGGTIDKYIGDCVMAFWNAPLDDDRHAVNAVRASLQMLDAMDRFNEELRLELAARGEEPYGLRIGIGINTGDCVVGNMGSSSRFDYSALGDSVNLASRLEGESKNVGLALLIGEETARQAADAYCTIELDRITVKGRTEPSPVFTVLRERPSPEVLAKHERFLAAKYDGTLSTSDPLLDHLAQAIPALSPYYAMIRSHLP</sequence>
<gene>
    <name evidence="3" type="ORF">DEM27_13920</name>
</gene>
<organism evidence="3 4">
    <name type="scientific">Metarhizobium album</name>
    <dbReference type="NCBI Taxonomy" id="2182425"/>
    <lineage>
        <taxon>Bacteria</taxon>
        <taxon>Pseudomonadati</taxon>
        <taxon>Pseudomonadota</taxon>
        <taxon>Alphaproteobacteria</taxon>
        <taxon>Hyphomicrobiales</taxon>
        <taxon>Rhizobiaceae</taxon>
        <taxon>Metarhizobium</taxon>
    </lineage>
</organism>
<dbReference type="SMART" id="SM01080">
    <property type="entry name" value="CHASE2"/>
    <property type="match status" value="1"/>
</dbReference>
<dbReference type="GO" id="GO:0035556">
    <property type="term" value="P:intracellular signal transduction"/>
    <property type="evidence" value="ECO:0007669"/>
    <property type="project" value="InterPro"/>
</dbReference>
<accession>A0A2U2DR23</accession>
<keyword evidence="1" id="KW-1133">Transmembrane helix</keyword>
<dbReference type="InterPro" id="IPR007890">
    <property type="entry name" value="CHASE2"/>
</dbReference>
<keyword evidence="1" id="KW-0812">Transmembrane</keyword>
<dbReference type="PROSITE" id="PS50125">
    <property type="entry name" value="GUANYLATE_CYCLASE_2"/>
    <property type="match status" value="1"/>
</dbReference>
<name>A0A2U2DR23_9HYPH</name>
<keyword evidence="1" id="KW-0472">Membrane</keyword>
<feature type="domain" description="Guanylate cyclase" evidence="2">
    <location>
        <begin position="419"/>
        <end position="559"/>
    </location>
</feature>
<dbReference type="SUPFAM" id="SSF55073">
    <property type="entry name" value="Nucleotide cyclase"/>
    <property type="match status" value="1"/>
</dbReference>
<dbReference type="InterPro" id="IPR001054">
    <property type="entry name" value="A/G_cyclase"/>
</dbReference>
<reference evidence="3 4" key="1">
    <citation type="submission" date="2018-05" db="EMBL/GenBank/DDBJ databases">
        <title>The draft genome of strain NS-104.</title>
        <authorList>
            <person name="Hang P."/>
            <person name="Jiang J."/>
        </authorList>
    </citation>
    <scope>NUCLEOTIDE SEQUENCE [LARGE SCALE GENOMIC DNA]</scope>
    <source>
        <strain evidence="3 4">NS-104</strain>
    </source>
</reference>
<dbReference type="InterPro" id="IPR029787">
    <property type="entry name" value="Nucleotide_cyclase"/>
</dbReference>
<dbReference type="Pfam" id="PF05226">
    <property type="entry name" value="CHASE2"/>
    <property type="match status" value="1"/>
</dbReference>
<evidence type="ECO:0000313" key="4">
    <source>
        <dbReference type="Proteomes" id="UP000245252"/>
    </source>
</evidence>
<proteinExistence type="predicted"/>
<evidence type="ECO:0000259" key="2">
    <source>
        <dbReference type="PROSITE" id="PS50125"/>
    </source>
</evidence>
<dbReference type="EMBL" id="QFBC01000005">
    <property type="protein sequence ID" value="PWE55765.1"/>
    <property type="molecule type" value="Genomic_DNA"/>
</dbReference>
<dbReference type="Pfam" id="PF00211">
    <property type="entry name" value="Guanylate_cyc"/>
    <property type="match status" value="1"/>
</dbReference>
<dbReference type="PANTHER" id="PTHR43081">
    <property type="entry name" value="ADENYLATE CYCLASE, TERMINAL-DIFFERENTIATION SPECIFIC-RELATED"/>
    <property type="match status" value="1"/>
</dbReference>
<feature type="transmembrane region" description="Helical" evidence="1">
    <location>
        <begin position="21"/>
        <end position="42"/>
    </location>
</feature>